<comment type="function">
    <text evidence="8">Catalyzes the attachment of glutamate to tRNA(Glu) in a two-step reaction: glutamate is first activated by ATP to form Glu-AMP and then transferred to the acceptor end of tRNA(Glu).</text>
</comment>
<dbReference type="PROSITE" id="PS00178">
    <property type="entry name" value="AA_TRNA_LIGASE_I"/>
    <property type="match status" value="1"/>
</dbReference>
<comment type="subunit">
    <text evidence="8">Monomer.</text>
</comment>
<gene>
    <name evidence="8 11" type="primary">gltX</name>
    <name evidence="11" type="ORF">KUV31_00100</name>
</gene>
<organism evidence="11 12">
    <name type="scientific">Qipengyuania aquimaris</name>
    <dbReference type="NCBI Taxonomy" id="255984"/>
    <lineage>
        <taxon>Bacteria</taxon>
        <taxon>Pseudomonadati</taxon>
        <taxon>Pseudomonadota</taxon>
        <taxon>Alphaproteobacteria</taxon>
        <taxon>Sphingomonadales</taxon>
        <taxon>Erythrobacteraceae</taxon>
        <taxon>Qipengyuania</taxon>
    </lineage>
</organism>
<dbReference type="Pfam" id="PF00749">
    <property type="entry name" value="tRNA-synt_1c"/>
    <property type="match status" value="1"/>
</dbReference>
<comment type="subcellular location">
    <subcellularLocation>
        <location evidence="8">Cytoplasm</location>
    </subcellularLocation>
</comment>
<dbReference type="InterPro" id="IPR004527">
    <property type="entry name" value="Glu-tRNA-ligase_bac/mito"/>
</dbReference>
<dbReference type="GO" id="GO:0005829">
    <property type="term" value="C:cytosol"/>
    <property type="evidence" value="ECO:0007669"/>
    <property type="project" value="TreeGrafter"/>
</dbReference>
<evidence type="ECO:0000256" key="4">
    <source>
        <dbReference type="ARBA" id="ARBA00022741"/>
    </source>
</evidence>
<keyword evidence="5 8" id="KW-0067">ATP-binding</keyword>
<feature type="binding site" evidence="8">
    <location>
        <position position="249"/>
    </location>
    <ligand>
        <name>ATP</name>
        <dbReference type="ChEBI" id="CHEBI:30616"/>
    </ligand>
</feature>
<feature type="domain" description="Glutamyl/glutaminyl-tRNA synthetase class Ib catalytic" evidence="9">
    <location>
        <begin position="5"/>
        <end position="313"/>
    </location>
</feature>
<evidence type="ECO:0000313" key="11">
    <source>
        <dbReference type="EMBL" id="MBY6216738.1"/>
    </source>
</evidence>
<evidence type="ECO:0000256" key="8">
    <source>
        <dbReference type="HAMAP-Rule" id="MF_00022"/>
    </source>
</evidence>
<feature type="short sequence motif" description="'KMSKS' region" evidence="8">
    <location>
        <begin position="246"/>
        <end position="250"/>
    </location>
</feature>
<dbReference type="InterPro" id="IPR020058">
    <property type="entry name" value="Glu/Gln-tRNA-synth_Ib_cat-dom"/>
</dbReference>
<name>A0A9Q3RYI4_9SPHN</name>
<dbReference type="InterPro" id="IPR045462">
    <property type="entry name" value="aa-tRNA-synth_I_cd-bd"/>
</dbReference>
<dbReference type="SUPFAM" id="SSF48163">
    <property type="entry name" value="An anticodon-binding domain of class I aminoacyl-tRNA synthetases"/>
    <property type="match status" value="1"/>
</dbReference>
<evidence type="ECO:0000256" key="3">
    <source>
        <dbReference type="ARBA" id="ARBA00022598"/>
    </source>
</evidence>
<dbReference type="InterPro" id="IPR000924">
    <property type="entry name" value="Glu/Gln-tRNA-synth"/>
</dbReference>
<dbReference type="InterPro" id="IPR008925">
    <property type="entry name" value="aa_tRNA-synth_I_cd-bd_sf"/>
</dbReference>
<evidence type="ECO:0000256" key="6">
    <source>
        <dbReference type="ARBA" id="ARBA00022917"/>
    </source>
</evidence>
<dbReference type="PANTHER" id="PTHR43311">
    <property type="entry name" value="GLUTAMATE--TRNA LIGASE"/>
    <property type="match status" value="1"/>
</dbReference>
<comment type="caution">
    <text evidence="11">The sequence shown here is derived from an EMBL/GenBank/DDBJ whole genome shotgun (WGS) entry which is preliminary data.</text>
</comment>
<dbReference type="Pfam" id="PF19269">
    <property type="entry name" value="Anticodon_2"/>
    <property type="match status" value="1"/>
</dbReference>
<dbReference type="GO" id="GO:0005524">
    <property type="term" value="F:ATP binding"/>
    <property type="evidence" value="ECO:0007669"/>
    <property type="project" value="UniProtKB-UniRule"/>
</dbReference>
<dbReference type="Proteomes" id="UP000824927">
    <property type="component" value="Unassembled WGS sequence"/>
</dbReference>
<dbReference type="RefSeq" id="WP_222404049.1">
    <property type="nucleotide sequence ID" value="NZ_JAHVKP010000001.1"/>
</dbReference>
<dbReference type="InterPro" id="IPR001412">
    <property type="entry name" value="aa-tRNA-synth_I_CS"/>
</dbReference>
<keyword evidence="7 8" id="KW-0030">Aminoacyl-tRNA synthetase</keyword>
<dbReference type="EC" id="6.1.1.17" evidence="8"/>
<reference evidence="11" key="1">
    <citation type="submission" date="2021-06" db="EMBL/GenBank/DDBJ databases">
        <title>50 bacteria genomes isolated from Dapeng, Shenzhen, China.</title>
        <authorList>
            <person name="Zheng W."/>
            <person name="Yu S."/>
            <person name="Huang Y."/>
        </authorList>
    </citation>
    <scope>NUCLEOTIDE SEQUENCE</scope>
    <source>
        <strain evidence="11">DP4N28-2</strain>
    </source>
</reference>
<keyword evidence="2 8" id="KW-0963">Cytoplasm</keyword>
<keyword evidence="4 8" id="KW-0547">Nucleotide-binding</keyword>
<dbReference type="GO" id="GO:0004818">
    <property type="term" value="F:glutamate-tRNA ligase activity"/>
    <property type="evidence" value="ECO:0007669"/>
    <property type="project" value="UniProtKB-UniRule"/>
</dbReference>
<protein>
    <recommendedName>
        <fullName evidence="8">Glutamate--tRNA ligase</fullName>
        <ecNumber evidence="8">6.1.1.17</ecNumber>
    </recommendedName>
    <alternativeName>
        <fullName evidence="8">Glutamyl-tRNA synthetase</fullName>
        <shortName evidence="8">GluRS</shortName>
    </alternativeName>
</protein>
<keyword evidence="6 8" id="KW-0648">Protein biosynthesis</keyword>
<evidence type="ECO:0000259" key="10">
    <source>
        <dbReference type="Pfam" id="PF19269"/>
    </source>
</evidence>
<evidence type="ECO:0000256" key="2">
    <source>
        <dbReference type="ARBA" id="ARBA00022490"/>
    </source>
</evidence>
<feature type="short sequence motif" description="'HIGH' region" evidence="8">
    <location>
        <begin position="9"/>
        <end position="19"/>
    </location>
</feature>
<dbReference type="AlphaFoldDB" id="A0A9Q3RYI4"/>
<comment type="catalytic activity">
    <reaction evidence="8">
        <text>tRNA(Glu) + L-glutamate + ATP = L-glutamyl-tRNA(Glu) + AMP + diphosphate</text>
        <dbReference type="Rhea" id="RHEA:23540"/>
        <dbReference type="Rhea" id="RHEA-COMP:9663"/>
        <dbReference type="Rhea" id="RHEA-COMP:9680"/>
        <dbReference type="ChEBI" id="CHEBI:29985"/>
        <dbReference type="ChEBI" id="CHEBI:30616"/>
        <dbReference type="ChEBI" id="CHEBI:33019"/>
        <dbReference type="ChEBI" id="CHEBI:78442"/>
        <dbReference type="ChEBI" id="CHEBI:78520"/>
        <dbReference type="ChEBI" id="CHEBI:456215"/>
        <dbReference type="EC" id="6.1.1.17"/>
    </reaction>
</comment>
<dbReference type="NCBIfam" id="TIGR00464">
    <property type="entry name" value="gltX_bact"/>
    <property type="match status" value="1"/>
</dbReference>
<dbReference type="EMBL" id="JAHVKP010000001">
    <property type="protein sequence ID" value="MBY6216738.1"/>
    <property type="molecule type" value="Genomic_DNA"/>
</dbReference>
<dbReference type="GO" id="GO:0000049">
    <property type="term" value="F:tRNA binding"/>
    <property type="evidence" value="ECO:0007669"/>
    <property type="project" value="InterPro"/>
</dbReference>
<comment type="similarity">
    <text evidence="1 8">Belongs to the class-I aminoacyl-tRNA synthetase family. Glutamate--tRNA ligase type 1 subfamily.</text>
</comment>
<dbReference type="GO" id="GO:0006424">
    <property type="term" value="P:glutamyl-tRNA aminoacylation"/>
    <property type="evidence" value="ECO:0007669"/>
    <property type="project" value="UniProtKB-UniRule"/>
</dbReference>
<feature type="domain" description="Aminoacyl-tRNA synthetase class I anticodon-binding" evidence="10">
    <location>
        <begin position="384"/>
        <end position="446"/>
    </location>
</feature>
<evidence type="ECO:0000313" key="12">
    <source>
        <dbReference type="Proteomes" id="UP000824927"/>
    </source>
</evidence>
<evidence type="ECO:0000256" key="1">
    <source>
        <dbReference type="ARBA" id="ARBA00007894"/>
    </source>
</evidence>
<evidence type="ECO:0000256" key="5">
    <source>
        <dbReference type="ARBA" id="ARBA00022840"/>
    </source>
</evidence>
<dbReference type="InterPro" id="IPR014729">
    <property type="entry name" value="Rossmann-like_a/b/a_fold"/>
</dbReference>
<evidence type="ECO:0000256" key="7">
    <source>
        <dbReference type="ARBA" id="ARBA00023146"/>
    </source>
</evidence>
<dbReference type="InterPro" id="IPR020751">
    <property type="entry name" value="aa-tRNA-synth_I_codon-bd_sub2"/>
</dbReference>
<evidence type="ECO:0000259" key="9">
    <source>
        <dbReference type="Pfam" id="PF00749"/>
    </source>
</evidence>
<dbReference type="InterPro" id="IPR049940">
    <property type="entry name" value="GluQ/Sye"/>
</dbReference>
<comment type="caution">
    <text evidence="8">Lacks conserved residue(s) required for the propagation of feature annotation.</text>
</comment>
<dbReference type="HAMAP" id="MF_00022">
    <property type="entry name" value="Glu_tRNA_synth_type1"/>
    <property type="match status" value="1"/>
</dbReference>
<keyword evidence="3 8" id="KW-0436">Ligase</keyword>
<dbReference type="Gene3D" id="3.40.50.620">
    <property type="entry name" value="HUPs"/>
    <property type="match status" value="1"/>
</dbReference>
<dbReference type="SUPFAM" id="SSF52374">
    <property type="entry name" value="Nucleotidylyl transferase"/>
    <property type="match status" value="1"/>
</dbReference>
<dbReference type="Gene3D" id="1.10.10.350">
    <property type="match status" value="1"/>
</dbReference>
<sequence length="449" mass="50064">MTTITRFAPSPTGRLHVGNIRTALHNWMLARKAGGRFLLRIDDTDAERSREEYVEAIRDDLDWFGLSPDGEERQSERLEKYEAAFEALKAAGRVYPAYETAQELELKRKIQLGRGLPPIYDRGSLKLSEEERAAKEAEGISPHWRFKLDHDEPIRWEDGVRGPQKFDPAQLSDPVIRRADGSWLYMLPSAVDDLDMGVTDVLRGEDHVSNTALQIQMFTALIAARNAAQQIPRFAHEALLVGKEGKLSKRLGSLGCDAFRERDIEPEAIIALLARLGTSQPVEPISDRGQLVESFDLSTFGRAPAKFDDTELDRLNAAIVHSLPFDAVAGRLPKGMDEAGWHAIRPNLTHVCEAGEWWRLVTGPIAERDFSAEDRGYLSAAAGALEWSDDPWHALTAKLKASTGRKGKPLFLPLRQALTGMDHGPDMGELLPLIGEERARERLEAAARE</sequence>
<accession>A0A9Q3RYI4</accession>
<dbReference type="PANTHER" id="PTHR43311:SF2">
    <property type="entry name" value="GLUTAMATE--TRNA LIGASE, MITOCHONDRIAL-RELATED"/>
    <property type="match status" value="1"/>
</dbReference>
<proteinExistence type="inferred from homology"/>
<dbReference type="PRINTS" id="PR00987">
    <property type="entry name" value="TRNASYNTHGLU"/>
</dbReference>